<proteinExistence type="predicted"/>
<feature type="transmembrane region" description="Helical" evidence="1">
    <location>
        <begin position="1422"/>
        <end position="1444"/>
    </location>
</feature>
<evidence type="ECO:0000313" key="6">
    <source>
        <dbReference type="Proteomes" id="UP000470875"/>
    </source>
</evidence>
<name>A0A6N7VVW8_9ACTO</name>
<dbReference type="SUPFAM" id="SSF51445">
    <property type="entry name" value="(Trans)glycosidases"/>
    <property type="match status" value="1"/>
</dbReference>
<protein>
    <submittedName>
        <fullName evidence="5">Uncharacterized protein</fullName>
    </submittedName>
</protein>
<evidence type="ECO:0000259" key="4">
    <source>
        <dbReference type="Pfam" id="PF14587"/>
    </source>
</evidence>
<organism evidence="5 6">
    <name type="scientific">Scrofimicrobium canadense</name>
    <dbReference type="NCBI Taxonomy" id="2652290"/>
    <lineage>
        <taxon>Bacteria</taxon>
        <taxon>Bacillati</taxon>
        <taxon>Actinomycetota</taxon>
        <taxon>Actinomycetes</taxon>
        <taxon>Actinomycetales</taxon>
        <taxon>Actinomycetaceae</taxon>
        <taxon>Scrofimicrobium</taxon>
    </lineage>
</organism>
<feature type="chain" id="PRO_5026963995" evidence="2">
    <location>
        <begin position="37"/>
        <end position="1449"/>
    </location>
</feature>
<keyword evidence="1" id="KW-1133">Transmembrane helix</keyword>
<evidence type="ECO:0000313" key="5">
    <source>
        <dbReference type="EMBL" id="MSS85130.1"/>
    </source>
</evidence>
<dbReference type="GO" id="GO:0004553">
    <property type="term" value="F:hydrolase activity, hydrolyzing O-glycosyl compounds"/>
    <property type="evidence" value="ECO:0007669"/>
    <property type="project" value="InterPro"/>
</dbReference>
<evidence type="ECO:0000256" key="1">
    <source>
        <dbReference type="SAM" id="Phobius"/>
    </source>
</evidence>
<dbReference type="Gene3D" id="2.60.40.1180">
    <property type="entry name" value="Golgi alpha-mannosidase II"/>
    <property type="match status" value="1"/>
</dbReference>
<dbReference type="InterPro" id="IPR039743">
    <property type="entry name" value="6GAL/EXGAL"/>
</dbReference>
<keyword evidence="1" id="KW-0812">Transmembrane</keyword>
<feature type="domain" description="Endo-beta-1,6-galactanase-like" evidence="4">
    <location>
        <begin position="149"/>
        <end position="337"/>
    </location>
</feature>
<comment type="caution">
    <text evidence="5">The sequence shown here is derived from an EMBL/GenBank/DDBJ whole genome shotgun (WGS) entry which is preliminary data.</text>
</comment>
<dbReference type="PANTHER" id="PTHR42767">
    <property type="entry name" value="ENDO-BETA-1,6-GALACTANASE"/>
    <property type="match status" value="1"/>
</dbReference>
<dbReference type="SUPFAM" id="SSF49785">
    <property type="entry name" value="Galactose-binding domain-like"/>
    <property type="match status" value="1"/>
</dbReference>
<evidence type="ECO:0000259" key="3">
    <source>
        <dbReference type="Pfam" id="PF14200"/>
    </source>
</evidence>
<dbReference type="Gene3D" id="2.60.120.260">
    <property type="entry name" value="Galactose-binding domain-like"/>
    <property type="match status" value="1"/>
</dbReference>
<dbReference type="CDD" id="cd00161">
    <property type="entry name" value="beta-trefoil_Ricin-like"/>
    <property type="match status" value="1"/>
</dbReference>
<evidence type="ECO:0000256" key="2">
    <source>
        <dbReference type="SAM" id="SignalP"/>
    </source>
</evidence>
<dbReference type="Gene3D" id="3.20.20.80">
    <property type="entry name" value="Glycosidases"/>
    <property type="match status" value="1"/>
</dbReference>
<gene>
    <name evidence="5" type="ORF">FYJ24_10235</name>
</gene>
<dbReference type="SUPFAM" id="SSF50370">
    <property type="entry name" value="Ricin B-like lectins"/>
    <property type="match status" value="1"/>
</dbReference>
<dbReference type="Gene3D" id="2.60.40.2700">
    <property type="match status" value="2"/>
</dbReference>
<feature type="domain" description="Ricin B lectin" evidence="3">
    <location>
        <begin position="632"/>
        <end position="723"/>
    </location>
</feature>
<dbReference type="RefSeq" id="WP_154546094.1">
    <property type="nucleotide sequence ID" value="NZ_VULO01000012.1"/>
</dbReference>
<dbReference type="Gene3D" id="2.80.10.50">
    <property type="match status" value="1"/>
</dbReference>
<dbReference type="InterPro" id="IPR035992">
    <property type="entry name" value="Ricin_B-like_lectins"/>
</dbReference>
<reference evidence="5 6" key="1">
    <citation type="submission" date="2019-08" db="EMBL/GenBank/DDBJ databases">
        <title>In-depth cultivation of the pig gut microbiome towards novel bacterial diversity and tailored functional studies.</title>
        <authorList>
            <person name="Wylensek D."/>
            <person name="Hitch T.C.A."/>
            <person name="Clavel T."/>
        </authorList>
    </citation>
    <scope>NUCLEOTIDE SEQUENCE [LARGE SCALE GENOMIC DNA]</scope>
    <source>
        <strain evidence="5 6">WB03_NA08</strain>
    </source>
</reference>
<dbReference type="EMBL" id="VULO01000012">
    <property type="protein sequence ID" value="MSS85130.1"/>
    <property type="molecule type" value="Genomic_DNA"/>
</dbReference>
<sequence>MNFRRTTLPRVTSLALAAVMAVGWGISGPAAVPAQAAQNESTVTITPNPSYRGREFQGWGTSLVWFANATGDYPEPLRSELYEKVFSAEGMNLNIARYNVGGGNASDVPDYLRYGAAVEGWWAPNDDPESGPLSTYDQRDLFLEQWDPTEDSSYNWNADQSQRWWVGELAEKRDDMVWEAFSNSPPYFMTNSGFVTGNFNSRHEQVATVHDAPTKFAEYLAAVVSHMEQTYGIEFTSVDPFNEPCAGYWGTTIVEGEQWPRKGGTVQEGAQICPGEGEGQQQSIIAKLSQALAGRGVDARVAANDETNPANFNRAWAQYSPDIRSLVGQINVHTYGTGGIQQARDIAKANDRPLWMSEVGGDFLQKRDENGAVIREFDPVHFSAAVGFAQKVISDLRQLEPDNYVFWQEIEDYYNMEKVERLNWGSVFVDFDCNDSVETRGYSTRRLEDAGWVSGEELPESAKCEIVTNSKYNAMRNFTHYITPGSHLIAVDEHNTTAAITPEGLRLVHVNPSSEPQAVTVDLSNFDTFATGATVTPVVTTQAPGPNNLEGNALVEGTPVAIADEEATITVPGMSVTTFVVDGVSGIADDAELIGDGKTYVVNGKKSGKPLTGTERGVTIENPAATPQDVKTQLWTFHRLSDSPYAGALRYTIENGDGRFLGATSAGTDLRDISGAEAAADSETVWILNTTDASSVSLLNASLEQVLDVNGESNQSGTPVGTWSSSGGAHQQWYVYQPVLQGILPSQSATPVGVPPELPATVVPLYAWGQGDPVPVSWDVDSAAWDRAGAVVLHGSGEDLFGNHFNNAELLVDVGPLDVADPSSVTVAAGNSRERVVERAPRTVTARMENSAATHKIPVAWDFSGIPDVLDEIGFYSVSGTVAPEDNHGRPLEARLTIIVTEPSNRNILTAEGVQTTASYSQTEYETYDPANTRNGDRSDKAWSTWGPGRQYSSDYLEYRLPSAVEISSAQVFFYRDGTNKSWADTVRAEYWDGEEWITADTTNVDSSRDPLTVDLDFGAVITDRVRIHMDATNYLTVSEVELYSLDAAPSSLADLGVVYINNVPVEGFTPDQTEYHVDILGSGTPTITALPVDREATVEYAWSGDVLLVRVVAADGVTHKEYHVTVQHQVNVLSVTIDGKPAVGADLRAVVASDPADATYTFQWLRDGEEIRGATADHYSVIPSDQGHSIAVRVIASSDGYLSSEPSASHPDGTGLEIGVLSSNNSLASIVVGSEEVAGFSPEITEYNVTVVGSLWPVVTGIPQDSQARVEHEFDDVSGTASITVTAENGQSRIYRVRIQRQVDVTSLAIVGNPIPGQTLVVETDTDPDAADMSFQWNVDGDPIAEGTTESLVVLPHYIGKSLSVQVTASHAGYLPGTRESHPVTIVAGADDGNVIEELGDNEASGESQEPNELSETGARVGILIGVVAVLLILGVCAAGASLRRREL</sequence>
<dbReference type="PROSITE" id="PS50231">
    <property type="entry name" value="RICIN_B_LECTIN"/>
    <property type="match status" value="1"/>
</dbReference>
<dbReference type="Pfam" id="PF14200">
    <property type="entry name" value="RicinB_lectin_2"/>
    <property type="match status" value="1"/>
</dbReference>
<dbReference type="InterPro" id="IPR000772">
    <property type="entry name" value="Ricin_B_lectin"/>
</dbReference>
<accession>A0A6N7VVW8</accession>
<keyword evidence="1" id="KW-0472">Membrane</keyword>
<dbReference type="InterPro" id="IPR008979">
    <property type="entry name" value="Galactose-bd-like_sf"/>
</dbReference>
<dbReference type="InterPro" id="IPR039514">
    <property type="entry name" value="6GAL-like"/>
</dbReference>
<dbReference type="Pfam" id="PF14587">
    <property type="entry name" value="Glyco_hydr_30_2"/>
    <property type="match status" value="1"/>
</dbReference>
<dbReference type="PANTHER" id="PTHR42767:SF1">
    <property type="entry name" value="ENDO-BETA-1,6-GALACTANASE-LIKE DOMAIN-CONTAINING PROTEIN"/>
    <property type="match status" value="1"/>
</dbReference>
<keyword evidence="2" id="KW-0732">Signal</keyword>
<dbReference type="InterPro" id="IPR017853">
    <property type="entry name" value="GH"/>
</dbReference>
<dbReference type="InterPro" id="IPR013780">
    <property type="entry name" value="Glyco_hydro_b"/>
</dbReference>
<keyword evidence="6" id="KW-1185">Reference proteome</keyword>
<dbReference type="Proteomes" id="UP000470875">
    <property type="component" value="Unassembled WGS sequence"/>
</dbReference>
<feature type="signal peptide" evidence="2">
    <location>
        <begin position="1"/>
        <end position="36"/>
    </location>
</feature>